<protein>
    <submittedName>
        <fullName evidence="5">HEAT repeat domain-containing protein</fullName>
    </submittedName>
</protein>
<keyword evidence="2" id="KW-0042">Antenna complex</keyword>
<sequence>MNNIGQLLVQAQAAHSADDLSLVINDLQQLILVDSNEIGHSEQLLKLALSIFEMGDFQQRWDIAKVLVHLGTATINPLIDILEDEDTEDELRWFAARILGELQHPDAIMPLVELLKTSEEDELKAIASSAIAQMGSMAIPVLVELLTQENTRLLAVRSLAYIRRTETIAPLLSVVQDTQASVRAAALEALSSFHDERVPPILLNALNDLSAAVRRTAIQGLSFRSDLSSELNLVATLQPKLYDFSVEVCCAAANALARMGGDDAAKHLFTGLISPHTPITLQLEIIRALNWLESLKALEYLRQALNQVTSITLCQEVVTVLGRTQKPELKIPATAILLEILNSPHPAIKTNSVKSAIALSLGQLGSPEATESLTMLSQDTDELVRVHAIAALNKLAPAAV</sequence>
<dbReference type="SUPFAM" id="SSF48371">
    <property type="entry name" value="ARM repeat"/>
    <property type="match status" value="2"/>
</dbReference>
<evidence type="ECO:0000256" key="2">
    <source>
        <dbReference type="ARBA" id="ARBA00022549"/>
    </source>
</evidence>
<keyword evidence="3" id="KW-0605">Phycobilisome</keyword>
<dbReference type="Gene3D" id="1.25.10.10">
    <property type="entry name" value="Leucine-rich Repeat Variant"/>
    <property type="match status" value="3"/>
</dbReference>
<keyword evidence="6" id="KW-1185">Reference proteome</keyword>
<gene>
    <name evidence="5" type="ORF">GNE12_08750</name>
</gene>
<proteinExistence type="inferred from homology"/>
<dbReference type="EMBL" id="JACKZP010000024">
    <property type="protein sequence ID" value="MBC1302005.1"/>
    <property type="molecule type" value="Genomic_DNA"/>
</dbReference>
<organism evidence="5 6">
    <name type="scientific">Trichormus variabilis N2B</name>
    <dbReference type="NCBI Taxonomy" id="2681315"/>
    <lineage>
        <taxon>Bacteria</taxon>
        <taxon>Bacillati</taxon>
        <taxon>Cyanobacteriota</taxon>
        <taxon>Cyanophyceae</taxon>
        <taxon>Nostocales</taxon>
        <taxon>Nostocaceae</taxon>
        <taxon>Trichormus</taxon>
    </lineage>
</organism>
<comment type="similarity">
    <text evidence="1">Belongs to the CpcE/RpcE/PecE family.</text>
</comment>
<dbReference type="InterPro" id="IPR016024">
    <property type="entry name" value="ARM-type_fold"/>
</dbReference>
<evidence type="ECO:0000256" key="3">
    <source>
        <dbReference type="ARBA" id="ARBA00022738"/>
    </source>
</evidence>
<dbReference type="SMART" id="SM00567">
    <property type="entry name" value="EZ_HEAT"/>
    <property type="match status" value="7"/>
</dbReference>
<evidence type="ECO:0000256" key="4">
    <source>
        <dbReference type="ARBA" id="ARBA00023239"/>
    </source>
</evidence>
<dbReference type="PANTHER" id="PTHR12697">
    <property type="entry name" value="PBS LYASE HEAT-LIKE PROTEIN"/>
    <property type="match status" value="1"/>
</dbReference>
<evidence type="ECO:0000256" key="1">
    <source>
        <dbReference type="ARBA" id="ARBA00009299"/>
    </source>
</evidence>
<evidence type="ECO:0000313" key="6">
    <source>
        <dbReference type="Proteomes" id="UP000570851"/>
    </source>
</evidence>
<dbReference type="GeneID" id="58722109"/>
<name>A0ABR6S6L5_ANAVA</name>
<dbReference type="Pfam" id="PF03130">
    <property type="entry name" value="HEAT_PBS"/>
    <property type="match status" value="1"/>
</dbReference>
<dbReference type="PANTHER" id="PTHR12697:SF38">
    <property type="entry name" value="PBS LYASE HEAT DOMAIN PROTEIN REPEAT-CONTAINING PROTEIN"/>
    <property type="match status" value="1"/>
</dbReference>
<dbReference type="InterPro" id="IPR004155">
    <property type="entry name" value="PBS_lyase_HEAT"/>
</dbReference>
<dbReference type="Proteomes" id="UP000570851">
    <property type="component" value="Unassembled WGS sequence"/>
</dbReference>
<reference evidence="5 6" key="1">
    <citation type="submission" date="2019-11" db="EMBL/GenBank/DDBJ databases">
        <title>Comparison of genomes from free-living endosymbiotic cyanobacteria isolated from Azolla.</title>
        <authorList>
            <person name="Thiel T."/>
            <person name="Pratte B."/>
        </authorList>
    </citation>
    <scope>NUCLEOTIDE SEQUENCE [LARGE SCALE GENOMIC DNA]</scope>
    <source>
        <strain evidence="5 6">N2B</strain>
    </source>
</reference>
<dbReference type="RefSeq" id="WP_011321206.1">
    <property type="nucleotide sequence ID" value="NZ_JACKZP010000024.1"/>
</dbReference>
<dbReference type="Pfam" id="PF13646">
    <property type="entry name" value="HEAT_2"/>
    <property type="match status" value="2"/>
</dbReference>
<accession>A0ABR6S6L5</accession>
<dbReference type="InterPro" id="IPR011989">
    <property type="entry name" value="ARM-like"/>
</dbReference>
<comment type="caution">
    <text evidence="5">The sequence shown here is derived from an EMBL/GenBank/DDBJ whole genome shotgun (WGS) entry which is preliminary data.</text>
</comment>
<keyword evidence="4" id="KW-0456">Lyase</keyword>
<evidence type="ECO:0000313" key="5">
    <source>
        <dbReference type="EMBL" id="MBC1302005.1"/>
    </source>
</evidence>